<name>A0A4Z0A1R3_9AGAM</name>
<accession>A0A4Z0A1R3</accession>
<dbReference type="EMBL" id="SFCI01000344">
    <property type="protein sequence ID" value="TFY80400.1"/>
    <property type="molecule type" value="Genomic_DNA"/>
</dbReference>
<dbReference type="AlphaFoldDB" id="A0A4Z0A1R3"/>
<comment type="caution">
    <text evidence="1">The sequence shown here is derived from an EMBL/GenBank/DDBJ whole genome shotgun (WGS) entry which is preliminary data.</text>
</comment>
<evidence type="ECO:0000313" key="1">
    <source>
        <dbReference type="EMBL" id="TFY80400.1"/>
    </source>
</evidence>
<organism evidence="1 2">
    <name type="scientific">Hericium alpestre</name>
    <dbReference type="NCBI Taxonomy" id="135208"/>
    <lineage>
        <taxon>Eukaryota</taxon>
        <taxon>Fungi</taxon>
        <taxon>Dikarya</taxon>
        <taxon>Basidiomycota</taxon>
        <taxon>Agaricomycotina</taxon>
        <taxon>Agaricomycetes</taxon>
        <taxon>Russulales</taxon>
        <taxon>Hericiaceae</taxon>
        <taxon>Hericium</taxon>
    </lineage>
</organism>
<sequence length="170" mass="19091">MVLFKALVKSLWIESISTLIVGGRGISWGAFDWIDIFQPYTALENVRVFGDTAVTFCDALGMPVEKVEHDHYEDDQGEENGLTKKNIFLDGLKLVELRTVDFSSDNDDDEDGLGGFHEGLKMWLTVRKGAAGMLPAFAIRDCSISPDQVEELKEMTEIDWDLVENLQDTE</sequence>
<dbReference type="Proteomes" id="UP000298061">
    <property type="component" value="Unassembled WGS sequence"/>
</dbReference>
<keyword evidence="2" id="KW-1185">Reference proteome</keyword>
<dbReference type="OrthoDB" id="3181669at2759"/>
<proteinExistence type="predicted"/>
<gene>
    <name evidence="1" type="ORF">EWM64_g3608</name>
</gene>
<evidence type="ECO:0000313" key="2">
    <source>
        <dbReference type="Proteomes" id="UP000298061"/>
    </source>
</evidence>
<protein>
    <submittedName>
        <fullName evidence="1">Uncharacterized protein</fullName>
    </submittedName>
</protein>
<reference evidence="1 2" key="1">
    <citation type="submission" date="2019-02" db="EMBL/GenBank/DDBJ databases">
        <title>Genome sequencing of the rare red list fungi Hericium alpestre (H. flagellum).</title>
        <authorList>
            <person name="Buettner E."/>
            <person name="Kellner H."/>
        </authorList>
    </citation>
    <scope>NUCLEOTIDE SEQUENCE [LARGE SCALE GENOMIC DNA]</scope>
    <source>
        <strain evidence="1 2">DSM 108284</strain>
    </source>
</reference>